<gene>
    <name evidence="7" type="ORF">PNE06_04525</name>
</gene>
<evidence type="ECO:0000256" key="3">
    <source>
        <dbReference type="PROSITE-ProRule" id="PRU01278"/>
    </source>
</evidence>
<organism evidence="7 8">
    <name type="scientific">Flavonifractor plautii</name>
    <name type="common">Fusobacterium plautii</name>
    <dbReference type="NCBI Taxonomy" id="292800"/>
    <lineage>
        <taxon>Bacteria</taxon>
        <taxon>Bacillati</taxon>
        <taxon>Bacillota</taxon>
        <taxon>Clostridia</taxon>
        <taxon>Eubacteriales</taxon>
        <taxon>Oscillospiraceae</taxon>
        <taxon>Flavonifractor</taxon>
    </lineage>
</organism>
<dbReference type="Proteomes" id="UP001211173">
    <property type="component" value="Unassembled WGS sequence"/>
</dbReference>
<feature type="region of interest" description="Disordered" evidence="4">
    <location>
        <begin position="84"/>
        <end position="226"/>
    </location>
</feature>
<dbReference type="GO" id="GO:0031469">
    <property type="term" value="C:bacterial microcompartment"/>
    <property type="evidence" value="ECO:0007669"/>
    <property type="project" value="UniProtKB-SubCell"/>
</dbReference>
<evidence type="ECO:0000256" key="2">
    <source>
        <dbReference type="ARBA" id="ARBA00024446"/>
    </source>
</evidence>
<dbReference type="RefSeq" id="WP_195383837.1">
    <property type="nucleotide sequence ID" value="NZ_JADMVZ010000005.1"/>
</dbReference>
<feature type="compositionally biased region" description="Low complexity" evidence="4">
    <location>
        <begin position="154"/>
        <end position="163"/>
    </location>
</feature>
<protein>
    <submittedName>
        <fullName evidence="7">BMC domain-containing protein</fullName>
    </submittedName>
</protein>
<dbReference type="PROSITE" id="PS51930">
    <property type="entry name" value="BMC_2"/>
    <property type="match status" value="1"/>
</dbReference>
<feature type="compositionally biased region" description="Basic residues" evidence="4">
    <location>
        <begin position="217"/>
        <end position="226"/>
    </location>
</feature>
<evidence type="ECO:0000256" key="4">
    <source>
        <dbReference type="SAM" id="MobiDB-lite"/>
    </source>
</evidence>
<comment type="similarity">
    <text evidence="3">Belongs to the bacterial microcompartments protein family.</text>
</comment>
<evidence type="ECO:0000313" key="8">
    <source>
        <dbReference type="Proteomes" id="UP001211173"/>
    </source>
</evidence>
<evidence type="ECO:0000313" key="7">
    <source>
        <dbReference type="EMBL" id="MDB7932333.1"/>
    </source>
</evidence>
<dbReference type="InterPro" id="IPR050575">
    <property type="entry name" value="BMC_shell"/>
</dbReference>
<feature type="compositionally biased region" description="Low complexity" evidence="4">
    <location>
        <begin position="137"/>
        <end position="146"/>
    </location>
</feature>
<dbReference type="InterPro" id="IPR037233">
    <property type="entry name" value="CcmK-like_sf"/>
</dbReference>
<dbReference type="InterPro" id="IPR000249">
    <property type="entry name" value="BMC_dom"/>
</dbReference>
<name>A0AAW6CD49_FLAPL</name>
<dbReference type="Gene3D" id="3.30.70.1710">
    <property type="match status" value="1"/>
</dbReference>
<dbReference type="PANTHER" id="PTHR33941:SF11">
    <property type="entry name" value="BACTERIAL MICROCOMPARTMENT SHELL PROTEIN PDUJ"/>
    <property type="match status" value="1"/>
</dbReference>
<dbReference type="InterPro" id="IPR044872">
    <property type="entry name" value="CcmK/CsoS1_BMC"/>
</dbReference>
<feature type="domain" description="BMC" evidence="5">
    <location>
        <begin position="5"/>
        <end position="90"/>
    </location>
</feature>
<feature type="compositionally biased region" description="Pro residues" evidence="4">
    <location>
        <begin position="99"/>
        <end position="117"/>
    </location>
</feature>
<feature type="compositionally biased region" description="Basic and acidic residues" evidence="4">
    <location>
        <begin position="201"/>
        <end position="216"/>
    </location>
</feature>
<dbReference type="EMBL" id="JAQLWV010000005">
    <property type="protein sequence ID" value="MDB7932333.1"/>
    <property type="molecule type" value="Genomic_DNA"/>
</dbReference>
<keyword evidence="2" id="KW-1283">Bacterial microcompartment</keyword>
<feature type="domain" description="BMC circularly permuted" evidence="6">
    <location>
        <begin position="1"/>
        <end position="72"/>
    </location>
</feature>
<dbReference type="AlphaFoldDB" id="A0AAW6CD49"/>
<sequence>MQQKSLGLIETQGLAAGIEAADAAVKSANVELVGYELTKGGGWTTIKILGDVGAVKAAVDAARIAAGKVSRVVSTRVIARPSMGLTGLIHNTDTVGDQPPEPPAPPAPTDPPEPPKSPADVQSAEEGASGTTESPEEVQPVEVEPSGTTESPEEVQPVEVEPSGTAESLEEVQPVEVEPSGTTESPEEAQPAEEGASEAMESPKEAPSEKAKETPSKRRGKKSAKR</sequence>
<dbReference type="InterPro" id="IPR044870">
    <property type="entry name" value="BMC_CP"/>
</dbReference>
<comment type="caution">
    <text evidence="7">The sequence shown here is derived from an EMBL/GenBank/DDBJ whole genome shotgun (WGS) entry which is preliminary data.</text>
</comment>
<dbReference type="Pfam" id="PF00936">
    <property type="entry name" value="BMC"/>
    <property type="match status" value="1"/>
</dbReference>
<dbReference type="SUPFAM" id="SSF143414">
    <property type="entry name" value="CcmK-like"/>
    <property type="match status" value="1"/>
</dbReference>
<accession>A0AAW6CD49</accession>
<evidence type="ECO:0000259" key="5">
    <source>
        <dbReference type="PROSITE" id="PS51930"/>
    </source>
</evidence>
<evidence type="ECO:0000259" key="6">
    <source>
        <dbReference type="PROSITE" id="PS51931"/>
    </source>
</evidence>
<dbReference type="CDD" id="cd07045">
    <property type="entry name" value="BMC_CcmK_like"/>
    <property type="match status" value="1"/>
</dbReference>
<dbReference type="PANTHER" id="PTHR33941">
    <property type="entry name" value="PROPANEDIOL UTILIZATION PROTEIN PDUA"/>
    <property type="match status" value="1"/>
</dbReference>
<dbReference type="PROSITE" id="PS51931">
    <property type="entry name" value="BMC_CP"/>
    <property type="match status" value="1"/>
</dbReference>
<comment type="subcellular location">
    <subcellularLocation>
        <location evidence="1">Bacterial microcompartment</location>
    </subcellularLocation>
</comment>
<proteinExistence type="inferred from homology"/>
<evidence type="ECO:0000256" key="1">
    <source>
        <dbReference type="ARBA" id="ARBA00024322"/>
    </source>
</evidence>
<reference evidence="7" key="1">
    <citation type="submission" date="2023-01" db="EMBL/GenBank/DDBJ databases">
        <title>Human gut microbiome strain richness.</title>
        <authorList>
            <person name="Chen-Liaw A."/>
        </authorList>
    </citation>
    <scope>NUCLEOTIDE SEQUENCE</scope>
    <source>
        <strain evidence="7">1001287st1_F4_1001285I_161205</strain>
    </source>
</reference>
<dbReference type="SMART" id="SM00877">
    <property type="entry name" value="BMC"/>
    <property type="match status" value="1"/>
</dbReference>